<dbReference type="Proteomes" id="UP000193922">
    <property type="component" value="Unassembled WGS sequence"/>
</dbReference>
<evidence type="ECO:0000313" key="2">
    <source>
        <dbReference type="EMBL" id="ORX72408.1"/>
    </source>
</evidence>
<proteinExistence type="predicted"/>
<evidence type="ECO:0000313" key="3">
    <source>
        <dbReference type="Proteomes" id="UP000193922"/>
    </source>
</evidence>
<dbReference type="AlphaFoldDB" id="A0A1Y1WGD7"/>
<protein>
    <submittedName>
        <fullName evidence="2">Uncharacterized protein</fullName>
    </submittedName>
</protein>
<accession>A0A1Y1WGD7</accession>
<evidence type="ECO:0000256" key="1">
    <source>
        <dbReference type="SAM" id="MobiDB-lite"/>
    </source>
</evidence>
<dbReference type="GeneID" id="63802053"/>
<sequence length="417" mass="47309">MPIIGTSIAPIQSAHWYQVHKFYKWIHDQNARASPNMPTTPPLFSIGIIESFSKWLKSEYHGSSAKARQAAADLAENLGLIQQQIQQQEEQRTANPQAAALKPYLASLFVNSQPTKPEHNHYFSRWSRTTHTTQHLLRTDSPIPFPEPAHQVPTLAFPKIPKTMPWSIVARVNAPPQARATLHWLHVDRLPRRYHQDSPKQCRCGATETPQHLAGACPLTAHYRDQVLPKYVAVGQALVPNVLAEVAESMERAHSTGIQDVDIYELPITRPRPPNRLPFPFPPTQISPGHWLVSPALRWTAFTLPQIRDNSRIAREFQQLWELGTSLLIYFLAIARHDEAYTDTVWSTARFTSAYNGEFTKYALAFLPPDSFLRSYLNQLKLAVPTTSQRQSDLDDHDQDHIGSQISENSPRSCRPP</sequence>
<reference evidence="2 3" key="1">
    <citation type="submission" date="2016-07" db="EMBL/GenBank/DDBJ databases">
        <title>Pervasive Adenine N6-methylation of Active Genes in Fungi.</title>
        <authorList>
            <consortium name="DOE Joint Genome Institute"/>
            <person name="Mondo S.J."/>
            <person name="Dannebaum R.O."/>
            <person name="Kuo R.C."/>
            <person name="Labutti K."/>
            <person name="Haridas S."/>
            <person name="Kuo A."/>
            <person name="Salamov A."/>
            <person name="Ahrendt S.R."/>
            <person name="Lipzen A."/>
            <person name="Sullivan W."/>
            <person name="Andreopoulos W.B."/>
            <person name="Clum A."/>
            <person name="Lindquist E."/>
            <person name="Daum C."/>
            <person name="Ramamoorthy G.K."/>
            <person name="Gryganskyi A."/>
            <person name="Culley D."/>
            <person name="Magnuson J.K."/>
            <person name="James T.Y."/>
            <person name="O'Malley M.A."/>
            <person name="Stajich J.E."/>
            <person name="Spatafora J.W."/>
            <person name="Visel A."/>
            <person name="Grigoriev I.V."/>
        </authorList>
    </citation>
    <scope>NUCLEOTIDE SEQUENCE [LARGE SCALE GENOMIC DNA]</scope>
    <source>
        <strain evidence="2 3">ATCC 12442</strain>
    </source>
</reference>
<name>A0A1Y1WGD7_9FUNG</name>
<feature type="compositionally biased region" description="Basic and acidic residues" evidence="1">
    <location>
        <begin position="392"/>
        <end position="401"/>
    </location>
</feature>
<comment type="caution">
    <text evidence="2">The sequence shown here is derived from an EMBL/GenBank/DDBJ whole genome shotgun (WGS) entry which is preliminary data.</text>
</comment>
<organism evidence="2 3">
    <name type="scientific">Linderina pennispora</name>
    <dbReference type="NCBI Taxonomy" id="61395"/>
    <lineage>
        <taxon>Eukaryota</taxon>
        <taxon>Fungi</taxon>
        <taxon>Fungi incertae sedis</taxon>
        <taxon>Zoopagomycota</taxon>
        <taxon>Kickxellomycotina</taxon>
        <taxon>Kickxellomycetes</taxon>
        <taxon>Kickxellales</taxon>
        <taxon>Kickxellaceae</taxon>
        <taxon>Linderina</taxon>
    </lineage>
</organism>
<dbReference type="EMBL" id="MCFD01000003">
    <property type="protein sequence ID" value="ORX72408.1"/>
    <property type="molecule type" value="Genomic_DNA"/>
</dbReference>
<keyword evidence="3" id="KW-1185">Reference proteome</keyword>
<dbReference type="RefSeq" id="XP_040745832.1">
    <property type="nucleotide sequence ID" value="XM_040885405.1"/>
</dbReference>
<feature type="region of interest" description="Disordered" evidence="1">
    <location>
        <begin position="388"/>
        <end position="417"/>
    </location>
</feature>
<feature type="compositionally biased region" description="Polar residues" evidence="1">
    <location>
        <begin position="402"/>
        <end position="417"/>
    </location>
</feature>
<gene>
    <name evidence="2" type="ORF">DL89DRAFT_256038</name>
</gene>
<dbReference type="OrthoDB" id="5755214at2759"/>